<sequence length="71" mass="7822">MGSRKLHGNSRKLCKNLTITYLRTHQSSYELTNISGRKSLLFPSCMSSLFSSLELIVLAQKSLLFISSGGA</sequence>
<reference evidence="2" key="1">
    <citation type="journal article" date="2019" name="Plant Biotechnol. J.">
        <title>Genome sequencing of the Australian wild diploid species Gossypium australe highlights disease resistance and delayed gland morphogenesis.</title>
        <authorList>
            <person name="Cai Y."/>
            <person name="Cai X."/>
            <person name="Wang Q."/>
            <person name="Wang P."/>
            <person name="Zhang Y."/>
            <person name="Cai C."/>
            <person name="Xu Y."/>
            <person name="Wang K."/>
            <person name="Zhou Z."/>
            <person name="Wang C."/>
            <person name="Geng S."/>
            <person name="Li B."/>
            <person name="Dong Q."/>
            <person name="Hou Y."/>
            <person name="Wang H."/>
            <person name="Ai P."/>
            <person name="Liu Z."/>
            <person name="Yi F."/>
            <person name="Sun M."/>
            <person name="An G."/>
            <person name="Cheng J."/>
            <person name="Zhang Y."/>
            <person name="Shi Q."/>
            <person name="Xie Y."/>
            <person name="Shi X."/>
            <person name="Chang Y."/>
            <person name="Huang F."/>
            <person name="Chen Y."/>
            <person name="Hong S."/>
            <person name="Mi L."/>
            <person name="Sun Q."/>
            <person name="Zhang L."/>
            <person name="Zhou B."/>
            <person name="Peng R."/>
            <person name="Zhang X."/>
            <person name="Liu F."/>
        </authorList>
    </citation>
    <scope>NUCLEOTIDE SEQUENCE [LARGE SCALE GENOMIC DNA]</scope>
    <source>
        <strain evidence="2">cv. PA1801</strain>
    </source>
</reference>
<dbReference type="Proteomes" id="UP000325315">
    <property type="component" value="Unassembled WGS sequence"/>
</dbReference>
<name>A0A5B6WNM7_9ROSI</name>
<organism evidence="1 2">
    <name type="scientific">Gossypium australe</name>
    <dbReference type="NCBI Taxonomy" id="47621"/>
    <lineage>
        <taxon>Eukaryota</taxon>
        <taxon>Viridiplantae</taxon>
        <taxon>Streptophyta</taxon>
        <taxon>Embryophyta</taxon>
        <taxon>Tracheophyta</taxon>
        <taxon>Spermatophyta</taxon>
        <taxon>Magnoliopsida</taxon>
        <taxon>eudicotyledons</taxon>
        <taxon>Gunneridae</taxon>
        <taxon>Pentapetalae</taxon>
        <taxon>rosids</taxon>
        <taxon>malvids</taxon>
        <taxon>Malvales</taxon>
        <taxon>Malvaceae</taxon>
        <taxon>Malvoideae</taxon>
        <taxon>Gossypium</taxon>
    </lineage>
</organism>
<dbReference type="EMBL" id="SMMG02000002">
    <property type="protein sequence ID" value="KAA3483370.1"/>
    <property type="molecule type" value="Genomic_DNA"/>
</dbReference>
<protein>
    <submittedName>
        <fullName evidence="1">Uncharacterized protein</fullName>
    </submittedName>
</protein>
<keyword evidence="2" id="KW-1185">Reference proteome</keyword>
<evidence type="ECO:0000313" key="1">
    <source>
        <dbReference type="EMBL" id="KAA3483370.1"/>
    </source>
</evidence>
<comment type="caution">
    <text evidence="1">The sequence shown here is derived from an EMBL/GenBank/DDBJ whole genome shotgun (WGS) entry which is preliminary data.</text>
</comment>
<evidence type="ECO:0000313" key="2">
    <source>
        <dbReference type="Proteomes" id="UP000325315"/>
    </source>
</evidence>
<dbReference type="AlphaFoldDB" id="A0A5B6WNM7"/>
<accession>A0A5B6WNM7</accession>
<gene>
    <name evidence="1" type="ORF">EPI10_005551</name>
</gene>
<proteinExistence type="predicted"/>